<dbReference type="RefSeq" id="WP_369313322.1">
    <property type="nucleotide sequence ID" value="NZ_JBEHZE010000001.1"/>
</dbReference>
<feature type="signal peptide" evidence="2">
    <location>
        <begin position="1"/>
        <end position="20"/>
    </location>
</feature>
<protein>
    <submittedName>
        <fullName evidence="3">Uncharacterized protein</fullName>
    </submittedName>
</protein>
<comment type="caution">
    <text evidence="3">The sequence shown here is derived from an EMBL/GenBank/DDBJ whole genome shotgun (WGS) entry which is preliminary data.</text>
</comment>
<evidence type="ECO:0000313" key="4">
    <source>
        <dbReference type="Proteomes" id="UP001560685"/>
    </source>
</evidence>
<keyword evidence="1" id="KW-0472">Membrane</keyword>
<feature type="chain" id="PRO_5046278638" evidence="2">
    <location>
        <begin position="21"/>
        <end position="55"/>
    </location>
</feature>
<evidence type="ECO:0000313" key="3">
    <source>
        <dbReference type="EMBL" id="MEX6633366.1"/>
    </source>
</evidence>
<dbReference type="EMBL" id="JBEHZE010000001">
    <property type="protein sequence ID" value="MEX6633366.1"/>
    <property type="molecule type" value="Genomic_DNA"/>
</dbReference>
<evidence type="ECO:0000256" key="2">
    <source>
        <dbReference type="SAM" id="SignalP"/>
    </source>
</evidence>
<proteinExistence type="predicted"/>
<keyword evidence="1" id="KW-1133">Transmembrane helix</keyword>
<evidence type="ECO:0000256" key="1">
    <source>
        <dbReference type="SAM" id="Phobius"/>
    </source>
</evidence>
<keyword evidence="4" id="KW-1185">Reference proteome</keyword>
<accession>A0ABV3Z3I8</accession>
<dbReference type="Proteomes" id="UP001560685">
    <property type="component" value="Unassembled WGS sequence"/>
</dbReference>
<keyword evidence="1" id="KW-0812">Transmembrane</keyword>
<keyword evidence="2" id="KW-0732">Signal</keyword>
<sequence>MRFLFATVLAFISAPALAHAEPVPHMHQDVAIWGIMIFAVIGLAIAIHAIGRRNK</sequence>
<feature type="transmembrane region" description="Helical" evidence="1">
    <location>
        <begin position="30"/>
        <end position="50"/>
    </location>
</feature>
<gene>
    <name evidence="3" type="ORF">ABFZ84_07365</name>
</gene>
<name>A0ABV3Z3I8_9PROT</name>
<organism evidence="3 4">
    <name type="scientific">Hyphococcus lacteus</name>
    <dbReference type="NCBI Taxonomy" id="3143536"/>
    <lineage>
        <taxon>Bacteria</taxon>
        <taxon>Pseudomonadati</taxon>
        <taxon>Pseudomonadota</taxon>
        <taxon>Alphaproteobacteria</taxon>
        <taxon>Parvularculales</taxon>
        <taxon>Parvularculaceae</taxon>
        <taxon>Hyphococcus</taxon>
    </lineage>
</organism>
<reference evidence="3 4" key="1">
    <citation type="submission" date="2024-05" db="EMBL/GenBank/DDBJ databases">
        <title>Three bacterial strains, DH-69, EH-24, and ECK-19 isolated from coastal sediments.</title>
        <authorList>
            <person name="Ye Y.-Q."/>
            <person name="Du Z.-J."/>
        </authorList>
    </citation>
    <scope>NUCLEOTIDE SEQUENCE [LARGE SCALE GENOMIC DNA]</scope>
    <source>
        <strain evidence="3 4">ECK-19</strain>
    </source>
</reference>